<accession>A0A7S0G8J2</accession>
<reference evidence="1" key="1">
    <citation type="submission" date="2021-01" db="EMBL/GenBank/DDBJ databases">
        <authorList>
            <person name="Corre E."/>
            <person name="Pelletier E."/>
            <person name="Niang G."/>
            <person name="Scheremetjew M."/>
            <person name="Finn R."/>
            <person name="Kale V."/>
            <person name="Holt S."/>
            <person name="Cochrane G."/>
            <person name="Meng A."/>
            <person name="Brown T."/>
            <person name="Cohen L."/>
        </authorList>
    </citation>
    <scope>NUCLEOTIDE SEQUENCE</scope>
    <source>
        <strain evidence="1">CCAP1064/1</strain>
    </source>
</reference>
<protein>
    <submittedName>
        <fullName evidence="1">Uncharacterized protein</fullName>
    </submittedName>
</protein>
<proteinExistence type="predicted"/>
<dbReference type="AlphaFoldDB" id="A0A7S0G8J2"/>
<gene>
    <name evidence="1" type="ORF">PINE0816_LOCUS808</name>
</gene>
<name>A0A7S0G8J2_9STRA</name>
<sequence>MSFCADFLYVQSGTKNDNSCYFRSTVLSPLPTISQTIVDRNIKNMSGSHFSPLRAQKKHVQCLIQPVGCVISQATLFTRNLSWVRCYHDLFSSSRSNRKKITFNVTYCGCLHYYMNSRLSSGAYIVSLWINSDVSSFWM</sequence>
<organism evidence="1">
    <name type="scientific">Proboscia inermis</name>
    <dbReference type="NCBI Taxonomy" id="420281"/>
    <lineage>
        <taxon>Eukaryota</taxon>
        <taxon>Sar</taxon>
        <taxon>Stramenopiles</taxon>
        <taxon>Ochrophyta</taxon>
        <taxon>Bacillariophyta</taxon>
        <taxon>Coscinodiscophyceae</taxon>
        <taxon>Rhizosoleniophycidae</taxon>
        <taxon>Rhizosoleniales</taxon>
        <taxon>Rhizosoleniaceae</taxon>
        <taxon>Proboscia</taxon>
    </lineage>
</organism>
<evidence type="ECO:0000313" key="1">
    <source>
        <dbReference type="EMBL" id="CAD8404703.1"/>
    </source>
</evidence>
<dbReference type="EMBL" id="HBEL01001709">
    <property type="protein sequence ID" value="CAD8404703.1"/>
    <property type="molecule type" value="Transcribed_RNA"/>
</dbReference>